<dbReference type="InterPro" id="IPR051536">
    <property type="entry name" value="UDG_Type-4/5"/>
</dbReference>
<feature type="domain" description="Uracil-DNA glycosylase-like" evidence="12">
    <location>
        <begin position="58"/>
        <end position="204"/>
    </location>
</feature>
<dbReference type="InterPro" id="IPR036895">
    <property type="entry name" value="Uracil-DNA_glycosylase-like_sf"/>
</dbReference>
<evidence type="ECO:0000256" key="7">
    <source>
        <dbReference type="ARBA" id="ARBA00022763"/>
    </source>
</evidence>
<dbReference type="PANTHER" id="PTHR33693:SF1">
    <property type="entry name" value="TYPE-4 URACIL-DNA GLYCOSYLASE"/>
    <property type="match status" value="1"/>
</dbReference>
<keyword evidence="14" id="KW-1185">Reference proteome</keyword>
<keyword evidence="5" id="KW-0004">4Fe-4S</keyword>
<evidence type="ECO:0000313" key="13">
    <source>
        <dbReference type="EMBL" id="OSS42295.1"/>
    </source>
</evidence>
<evidence type="ECO:0000256" key="10">
    <source>
        <dbReference type="ARBA" id="ARBA00023014"/>
    </source>
</evidence>
<evidence type="ECO:0000256" key="9">
    <source>
        <dbReference type="ARBA" id="ARBA00023004"/>
    </source>
</evidence>
<proteinExistence type="inferred from homology"/>
<dbReference type="Pfam" id="PF03167">
    <property type="entry name" value="UDG"/>
    <property type="match status" value="1"/>
</dbReference>
<reference evidence="13 14" key="1">
    <citation type="journal article" date="2017" name="Front. Microbiol.">
        <title>Genome Sequence of Desulfurella amilsii Strain TR1 and Comparative Genomics of Desulfurellaceae Family.</title>
        <authorList>
            <person name="Florentino A.P."/>
            <person name="Stams A.J."/>
            <person name="Sanchez-Andrea I."/>
        </authorList>
    </citation>
    <scope>NUCLEOTIDE SEQUENCE [LARGE SCALE GENOMIC DNA]</scope>
    <source>
        <strain evidence="13 14">TR1</strain>
    </source>
</reference>
<dbReference type="EMBL" id="MDSU01000018">
    <property type="protein sequence ID" value="OSS42295.1"/>
    <property type="molecule type" value="Genomic_DNA"/>
</dbReference>
<organism evidence="13 14">
    <name type="scientific">Desulfurella amilsii</name>
    <dbReference type="NCBI Taxonomy" id="1562698"/>
    <lineage>
        <taxon>Bacteria</taxon>
        <taxon>Pseudomonadati</taxon>
        <taxon>Campylobacterota</taxon>
        <taxon>Desulfurellia</taxon>
        <taxon>Desulfurellales</taxon>
        <taxon>Desulfurellaceae</taxon>
        <taxon>Desulfurella</taxon>
    </lineage>
</organism>
<dbReference type="SUPFAM" id="SSF52141">
    <property type="entry name" value="Uracil-DNA glycosylase-like"/>
    <property type="match status" value="1"/>
</dbReference>
<dbReference type="InterPro" id="IPR005122">
    <property type="entry name" value="Uracil-DNA_glycosylase-like"/>
</dbReference>
<dbReference type="GO" id="GO:0046872">
    <property type="term" value="F:metal ion binding"/>
    <property type="evidence" value="ECO:0007669"/>
    <property type="project" value="UniProtKB-KW"/>
</dbReference>
<dbReference type="CDD" id="cd10030">
    <property type="entry name" value="UDG-F4_TTUDGA_SPO1dp_like"/>
    <property type="match status" value="1"/>
</dbReference>
<dbReference type="Gene3D" id="3.40.470.10">
    <property type="entry name" value="Uracil-DNA glycosylase-like domain"/>
    <property type="match status" value="1"/>
</dbReference>
<keyword evidence="8" id="KW-0378">Hydrolase</keyword>
<keyword evidence="11" id="KW-0234">DNA repair</keyword>
<gene>
    <name evidence="13" type="ORF">DESAMIL20_1848</name>
</gene>
<dbReference type="Proteomes" id="UP000194141">
    <property type="component" value="Unassembled WGS sequence"/>
</dbReference>
<dbReference type="GO" id="GO:0006281">
    <property type="term" value="P:DNA repair"/>
    <property type="evidence" value="ECO:0007669"/>
    <property type="project" value="UniProtKB-KW"/>
</dbReference>
<dbReference type="AlphaFoldDB" id="A0A1X4XXP3"/>
<dbReference type="SMART" id="SM00986">
    <property type="entry name" value="UDG"/>
    <property type="match status" value="1"/>
</dbReference>
<name>A0A1X4XXP3_9BACT</name>
<comment type="catalytic activity">
    <reaction evidence="1">
        <text>Hydrolyzes single-stranded DNA or mismatched double-stranded DNA and polynucleotides, releasing free uracil.</text>
        <dbReference type="EC" id="3.2.2.27"/>
    </reaction>
</comment>
<evidence type="ECO:0000259" key="12">
    <source>
        <dbReference type="SMART" id="SM00986"/>
    </source>
</evidence>
<comment type="caution">
    <text evidence="13">The sequence shown here is derived from an EMBL/GenBank/DDBJ whole genome shotgun (WGS) entry which is preliminary data.</text>
</comment>
<dbReference type="EC" id="3.2.2.27" evidence="3"/>
<dbReference type="NCBIfam" id="TIGR00758">
    <property type="entry name" value="UDG_fam4"/>
    <property type="match status" value="1"/>
</dbReference>
<keyword evidence="9" id="KW-0408">Iron</keyword>
<accession>A0A1X4XXP3</accession>
<dbReference type="PANTHER" id="PTHR33693">
    <property type="entry name" value="TYPE-5 URACIL-DNA GLYCOSYLASE"/>
    <property type="match status" value="1"/>
</dbReference>
<evidence type="ECO:0000256" key="3">
    <source>
        <dbReference type="ARBA" id="ARBA00012030"/>
    </source>
</evidence>
<dbReference type="GO" id="GO:0051539">
    <property type="term" value="F:4 iron, 4 sulfur cluster binding"/>
    <property type="evidence" value="ECO:0007669"/>
    <property type="project" value="UniProtKB-KW"/>
</dbReference>
<dbReference type="GO" id="GO:0004844">
    <property type="term" value="F:uracil DNA N-glycosylase activity"/>
    <property type="evidence" value="ECO:0007669"/>
    <property type="project" value="UniProtKB-EC"/>
</dbReference>
<keyword evidence="10" id="KW-0411">Iron-sulfur</keyword>
<sequence length="212" mass="24007">MGNILNFYRDLGVEYLNTKLNKKEAPRNAGLKCLKELKKEVEKCQACELHKTKKHYVFGDGNPNASLMFIGEAPGATEDEQGLPFVGRAGQLLSDLLKEVGINRQEVYIANCLKCRPPNNKDPQENELKACRPFLDKQIELIKPKIIITLGRFALMQLLGNDKKITQSRGLVFKQQSYTVIPTYHPAYLLRNPKAIEVFVNDLKTAKQYLGD</sequence>
<evidence type="ECO:0000256" key="11">
    <source>
        <dbReference type="ARBA" id="ARBA00023204"/>
    </source>
</evidence>
<evidence type="ECO:0000256" key="5">
    <source>
        <dbReference type="ARBA" id="ARBA00022485"/>
    </source>
</evidence>
<protein>
    <recommendedName>
        <fullName evidence="4">Type-4 uracil-DNA glycosylase</fullName>
        <ecNumber evidence="3">3.2.2.27</ecNumber>
    </recommendedName>
</protein>
<evidence type="ECO:0000256" key="2">
    <source>
        <dbReference type="ARBA" id="ARBA00006521"/>
    </source>
</evidence>
<dbReference type="InterPro" id="IPR005273">
    <property type="entry name" value="Ura-DNA_glyco_family4"/>
</dbReference>
<comment type="similarity">
    <text evidence="2">Belongs to the uracil-DNA glycosylase (UDG) superfamily. Type 4 (UDGa) family.</text>
</comment>
<evidence type="ECO:0000256" key="4">
    <source>
        <dbReference type="ARBA" id="ARBA00019403"/>
    </source>
</evidence>
<evidence type="ECO:0000256" key="8">
    <source>
        <dbReference type="ARBA" id="ARBA00022801"/>
    </source>
</evidence>
<keyword evidence="7" id="KW-0227">DNA damage</keyword>
<evidence type="ECO:0000256" key="1">
    <source>
        <dbReference type="ARBA" id="ARBA00001400"/>
    </source>
</evidence>
<evidence type="ECO:0000256" key="6">
    <source>
        <dbReference type="ARBA" id="ARBA00022723"/>
    </source>
</evidence>
<dbReference type="SMART" id="SM00987">
    <property type="entry name" value="UreE_C"/>
    <property type="match status" value="1"/>
</dbReference>
<evidence type="ECO:0000313" key="14">
    <source>
        <dbReference type="Proteomes" id="UP000194141"/>
    </source>
</evidence>
<keyword evidence="6" id="KW-0479">Metal-binding</keyword>
<dbReference type="STRING" id="1562698.DESAMIL20_1848"/>